<dbReference type="Proteomes" id="UP000008909">
    <property type="component" value="Unassembled WGS sequence"/>
</dbReference>
<reference key="2">
    <citation type="submission" date="2011-10" db="EMBL/GenBank/DDBJ databases">
        <title>The genome and transcriptome sequence of Clonorchis sinensis provide insights into the carcinogenic liver fluke.</title>
        <authorList>
            <person name="Wang X."/>
            <person name="Huang Y."/>
            <person name="Chen W."/>
            <person name="Liu H."/>
            <person name="Guo L."/>
            <person name="Chen Y."/>
            <person name="Luo F."/>
            <person name="Zhou W."/>
            <person name="Sun J."/>
            <person name="Mao Q."/>
            <person name="Liang P."/>
            <person name="Zhou C."/>
            <person name="Tian Y."/>
            <person name="Men J."/>
            <person name="Lv X."/>
            <person name="Huang L."/>
            <person name="Zhou J."/>
            <person name="Hu Y."/>
            <person name="Li R."/>
            <person name="Zhang F."/>
            <person name="Lei H."/>
            <person name="Li X."/>
            <person name="Hu X."/>
            <person name="Liang C."/>
            <person name="Xu J."/>
            <person name="Wu Z."/>
            <person name="Yu X."/>
        </authorList>
    </citation>
    <scope>NUCLEOTIDE SEQUENCE</scope>
    <source>
        <strain>Henan</strain>
    </source>
</reference>
<feature type="non-terminal residue" evidence="1">
    <location>
        <position position="1"/>
    </location>
</feature>
<evidence type="ECO:0000313" key="2">
    <source>
        <dbReference type="Proteomes" id="UP000008909"/>
    </source>
</evidence>
<organism evidence="1 2">
    <name type="scientific">Clonorchis sinensis</name>
    <name type="common">Chinese liver fluke</name>
    <dbReference type="NCBI Taxonomy" id="79923"/>
    <lineage>
        <taxon>Eukaryota</taxon>
        <taxon>Metazoa</taxon>
        <taxon>Spiralia</taxon>
        <taxon>Lophotrochozoa</taxon>
        <taxon>Platyhelminthes</taxon>
        <taxon>Trematoda</taxon>
        <taxon>Digenea</taxon>
        <taxon>Opisthorchiida</taxon>
        <taxon>Opisthorchiata</taxon>
        <taxon>Opisthorchiidae</taxon>
        <taxon>Clonorchis</taxon>
    </lineage>
</organism>
<dbReference type="AlphaFoldDB" id="G7YSB9"/>
<proteinExistence type="predicted"/>
<reference evidence="1" key="1">
    <citation type="journal article" date="2011" name="Genome Biol.">
        <title>The draft genome of the carcinogenic human liver fluke Clonorchis sinensis.</title>
        <authorList>
            <person name="Wang X."/>
            <person name="Chen W."/>
            <person name="Huang Y."/>
            <person name="Sun J."/>
            <person name="Men J."/>
            <person name="Liu H."/>
            <person name="Luo F."/>
            <person name="Guo L."/>
            <person name="Lv X."/>
            <person name="Deng C."/>
            <person name="Zhou C."/>
            <person name="Fan Y."/>
            <person name="Li X."/>
            <person name="Huang L."/>
            <person name="Hu Y."/>
            <person name="Liang C."/>
            <person name="Hu X."/>
            <person name="Xu J."/>
            <person name="Yu X."/>
        </authorList>
    </citation>
    <scope>NUCLEOTIDE SEQUENCE [LARGE SCALE GENOMIC DNA]</scope>
    <source>
        <strain evidence="1">Henan</strain>
    </source>
</reference>
<accession>G7YSB9</accession>
<dbReference type="EMBL" id="DF144097">
    <property type="protein sequence ID" value="GAA55849.1"/>
    <property type="molecule type" value="Genomic_DNA"/>
</dbReference>
<sequence length="383" mass="44212">ILHTRRVLAAHEPAATLRKMIPRLTDKIKKRAGNKIVYRINYIDWTDRNKTFYTREKDMRQVLEGKIHDILLPNMKIMKGRSFNLENAKIVKIQPSYTVKKSAICLNEGHHSIKLFAVDCGCDLRRIQWHPANHPERFQSIDLRDGIDRNNGNRTGCVPEQLQIIQFYRIQSPLLGVLFNLDSSMHPTSSQVKKVADQRLRSWTNDQLSKLLAKNSRIRNSLLKFCKDEVSLTFHVQTGSSGNDFSCEMSMQPNAHERGLPIQTGCQPTYINRNLTRFCSSNAKICSGVMAAIQSEREKAIYNHVSDRIDFDKRDNVVCGNVSFRGNQQYMFAPGVASSRIQRRIVRVDYVGSTTEWHAKSQAKNYDVLRFVYTVSYYMYKNE</sequence>
<keyword evidence="2" id="KW-1185">Reference proteome</keyword>
<gene>
    <name evidence="1" type="ORF">CLF_109180</name>
</gene>
<evidence type="ECO:0000313" key="1">
    <source>
        <dbReference type="EMBL" id="GAA55849.1"/>
    </source>
</evidence>
<name>G7YSB9_CLOSI</name>
<protein>
    <submittedName>
        <fullName evidence="1">Uncharacterized protein</fullName>
    </submittedName>
</protein>